<protein>
    <submittedName>
        <fullName evidence="1">Uncharacterized protein</fullName>
    </submittedName>
</protein>
<gene>
    <name evidence="1" type="ORF">VNO78_02603</name>
</gene>
<organism evidence="1 2">
    <name type="scientific">Psophocarpus tetragonolobus</name>
    <name type="common">Winged bean</name>
    <name type="synonym">Dolichos tetragonolobus</name>
    <dbReference type="NCBI Taxonomy" id="3891"/>
    <lineage>
        <taxon>Eukaryota</taxon>
        <taxon>Viridiplantae</taxon>
        <taxon>Streptophyta</taxon>
        <taxon>Embryophyta</taxon>
        <taxon>Tracheophyta</taxon>
        <taxon>Spermatophyta</taxon>
        <taxon>Magnoliopsida</taxon>
        <taxon>eudicotyledons</taxon>
        <taxon>Gunneridae</taxon>
        <taxon>Pentapetalae</taxon>
        <taxon>rosids</taxon>
        <taxon>fabids</taxon>
        <taxon>Fabales</taxon>
        <taxon>Fabaceae</taxon>
        <taxon>Papilionoideae</taxon>
        <taxon>50 kb inversion clade</taxon>
        <taxon>NPAAA clade</taxon>
        <taxon>indigoferoid/millettioid clade</taxon>
        <taxon>Phaseoleae</taxon>
        <taxon>Psophocarpus</taxon>
    </lineage>
</organism>
<evidence type="ECO:0000313" key="2">
    <source>
        <dbReference type="Proteomes" id="UP001386955"/>
    </source>
</evidence>
<reference evidence="1 2" key="1">
    <citation type="submission" date="2024-01" db="EMBL/GenBank/DDBJ databases">
        <title>The genomes of 5 underutilized Papilionoideae crops provide insights into root nodulation and disease resistanc.</title>
        <authorList>
            <person name="Jiang F."/>
        </authorList>
    </citation>
    <scope>NUCLEOTIDE SEQUENCE [LARGE SCALE GENOMIC DNA]</scope>
    <source>
        <strain evidence="1">DUOXIRENSHENG_FW03</strain>
        <tissue evidence="1">Leaves</tissue>
    </source>
</reference>
<accession>A0AAN9SZ47</accession>
<comment type="caution">
    <text evidence="1">The sequence shown here is derived from an EMBL/GenBank/DDBJ whole genome shotgun (WGS) entry which is preliminary data.</text>
</comment>
<sequence length="103" mass="11552">MLLNFLRSCNTCSSCGLSYDDDAFMEAPTPAYGPIFLHVKVQVQPLLLRLARLRMASLRSVFNQKVLMATRRFALATTTGRPKGVYPNALEQCSDFHNHFLAS</sequence>
<dbReference type="EMBL" id="JAYMYS010000001">
    <property type="protein sequence ID" value="KAK7411171.1"/>
    <property type="molecule type" value="Genomic_DNA"/>
</dbReference>
<proteinExistence type="predicted"/>
<dbReference type="AlphaFoldDB" id="A0AAN9SZ47"/>
<keyword evidence="2" id="KW-1185">Reference proteome</keyword>
<name>A0AAN9SZ47_PSOTE</name>
<evidence type="ECO:0000313" key="1">
    <source>
        <dbReference type="EMBL" id="KAK7411171.1"/>
    </source>
</evidence>
<dbReference type="Proteomes" id="UP001386955">
    <property type="component" value="Unassembled WGS sequence"/>
</dbReference>